<dbReference type="EMBL" id="BGPR01004723">
    <property type="protein sequence ID" value="GBN02673.1"/>
    <property type="molecule type" value="Genomic_DNA"/>
</dbReference>
<evidence type="ECO:0000313" key="4">
    <source>
        <dbReference type="Proteomes" id="UP000499080"/>
    </source>
</evidence>
<evidence type="ECO:0000256" key="2">
    <source>
        <dbReference type="PROSITE-ProRule" id="PRU00497"/>
    </source>
</evidence>
<comment type="caution">
    <text evidence="3">The sequence shown here is derived from an EMBL/GenBank/DDBJ whole genome shotgun (WGS) entry which is preliminary data.</text>
</comment>
<evidence type="ECO:0000256" key="1">
    <source>
        <dbReference type="ARBA" id="ARBA00022460"/>
    </source>
</evidence>
<sequence length="181" mass="19385">MCLYSIPKIILQILPRAQPYDFGYSVRDHHSEQHRQEAGNGHGAVVGSYGFKDARGIARQVNYVADHGGFRAQVNTNEPGTANQNPAAVRVISHQPHAPRVVEPIHVRPVEVVAVPAVDGHGVRYGLGHGDYRVGHDGHGYAGALEYTGLVGGYNGGVNFAVPLSGGDVRGYDSRFANVIV</sequence>
<protein>
    <recommendedName>
        <fullName evidence="5">Cuticle protein 16.8</fullName>
    </recommendedName>
</protein>
<evidence type="ECO:0000313" key="3">
    <source>
        <dbReference type="EMBL" id="GBN02673.1"/>
    </source>
</evidence>
<dbReference type="GO" id="GO:0008010">
    <property type="term" value="F:structural constituent of chitin-based larval cuticle"/>
    <property type="evidence" value="ECO:0007669"/>
    <property type="project" value="TreeGrafter"/>
</dbReference>
<proteinExistence type="predicted"/>
<reference evidence="3 4" key="1">
    <citation type="journal article" date="2019" name="Sci. Rep.">
        <title>Orb-weaving spider Araneus ventricosus genome elucidates the spidroin gene catalogue.</title>
        <authorList>
            <person name="Kono N."/>
            <person name="Nakamura H."/>
            <person name="Ohtoshi R."/>
            <person name="Moran D.A.P."/>
            <person name="Shinohara A."/>
            <person name="Yoshida Y."/>
            <person name="Fujiwara M."/>
            <person name="Mori M."/>
            <person name="Tomita M."/>
            <person name="Arakawa K."/>
        </authorList>
    </citation>
    <scope>NUCLEOTIDE SEQUENCE [LARGE SCALE GENOMIC DNA]</scope>
</reference>
<organism evidence="3 4">
    <name type="scientific">Araneus ventricosus</name>
    <name type="common">Orbweaver spider</name>
    <name type="synonym">Epeira ventricosa</name>
    <dbReference type="NCBI Taxonomy" id="182803"/>
    <lineage>
        <taxon>Eukaryota</taxon>
        <taxon>Metazoa</taxon>
        <taxon>Ecdysozoa</taxon>
        <taxon>Arthropoda</taxon>
        <taxon>Chelicerata</taxon>
        <taxon>Arachnida</taxon>
        <taxon>Araneae</taxon>
        <taxon>Araneomorphae</taxon>
        <taxon>Entelegynae</taxon>
        <taxon>Araneoidea</taxon>
        <taxon>Araneidae</taxon>
        <taxon>Araneus</taxon>
    </lineage>
</organism>
<dbReference type="OrthoDB" id="8021718at2759"/>
<dbReference type="Proteomes" id="UP000499080">
    <property type="component" value="Unassembled WGS sequence"/>
</dbReference>
<dbReference type="PANTHER" id="PTHR10380">
    <property type="entry name" value="CUTICLE PROTEIN"/>
    <property type="match status" value="1"/>
</dbReference>
<dbReference type="GO" id="GO:0062129">
    <property type="term" value="C:chitin-based extracellular matrix"/>
    <property type="evidence" value="ECO:0007669"/>
    <property type="project" value="TreeGrafter"/>
</dbReference>
<keyword evidence="1 2" id="KW-0193">Cuticle</keyword>
<dbReference type="PROSITE" id="PS51155">
    <property type="entry name" value="CHIT_BIND_RR_2"/>
    <property type="match status" value="1"/>
</dbReference>
<dbReference type="InterPro" id="IPR000618">
    <property type="entry name" value="Insect_cuticle"/>
</dbReference>
<dbReference type="Pfam" id="PF00379">
    <property type="entry name" value="Chitin_bind_4"/>
    <property type="match status" value="1"/>
</dbReference>
<accession>A0A4Y2KMN0</accession>
<name>A0A4Y2KMN0_ARAVE</name>
<keyword evidence="4" id="KW-1185">Reference proteome</keyword>
<evidence type="ECO:0008006" key="5">
    <source>
        <dbReference type="Google" id="ProtNLM"/>
    </source>
</evidence>
<dbReference type="InterPro" id="IPR050468">
    <property type="entry name" value="Cuticle_Struct_Prot"/>
</dbReference>
<dbReference type="AlphaFoldDB" id="A0A4Y2KMN0"/>
<dbReference type="PANTHER" id="PTHR10380:SF173">
    <property type="entry name" value="CUTICULAR PROTEIN 47EF, ISOFORM C-RELATED"/>
    <property type="match status" value="1"/>
</dbReference>
<gene>
    <name evidence="3" type="ORF">AVEN_22151_1</name>
</gene>